<dbReference type="GO" id="GO:0016746">
    <property type="term" value="F:acyltransferase activity"/>
    <property type="evidence" value="ECO:0007669"/>
    <property type="project" value="UniProtKB-KW"/>
</dbReference>
<name>A0A7W8GI96_9DEIO</name>
<gene>
    <name evidence="4" type="ORF">HNQ09_003585</name>
</gene>
<keyword evidence="1" id="KW-0808">Transferase</keyword>
<reference evidence="4 5" key="1">
    <citation type="submission" date="2020-08" db="EMBL/GenBank/DDBJ databases">
        <title>Genomic Encyclopedia of Type Strains, Phase IV (KMG-IV): sequencing the most valuable type-strain genomes for metagenomic binning, comparative biology and taxonomic classification.</title>
        <authorList>
            <person name="Goeker M."/>
        </authorList>
    </citation>
    <scope>NUCLEOTIDE SEQUENCE [LARGE SCALE GENOMIC DNA]</scope>
    <source>
        <strain evidence="4 5">DSM 101791</strain>
    </source>
</reference>
<protein>
    <recommendedName>
        <fullName evidence="6">N-acetyltransferase domain-containing protein</fullName>
    </recommendedName>
</protein>
<evidence type="ECO:0000256" key="3">
    <source>
        <dbReference type="SAM" id="MobiDB-lite"/>
    </source>
</evidence>
<keyword evidence="5" id="KW-1185">Reference proteome</keyword>
<sequence>MIVRSFRQADAPAVARLVTASVRGQWSYTPQQFRESSDLLRVRLVAERGSEVVATAHLSPFGPGAPDALRLDLAGDPAAFLALYLAEWARRPPGFTRLLGVTREDWPEAGAFFQVAGFRNAWQSWGAHLGLRDFSPARFARLEERLYLAGYGPERLPAHAPEADWAALSALHLLGLADAPRNPATTPDPLTLADLRDTVRRGAGRRRPSSPGTGGKSWPARG</sequence>
<dbReference type="InterPro" id="IPR016181">
    <property type="entry name" value="Acyl_CoA_acyltransferase"/>
</dbReference>
<evidence type="ECO:0000313" key="4">
    <source>
        <dbReference type="EMBL" id="MBB5236117.1"/>
    </source>
</evidence>
<comment type="caution">
    <text evidence="4">The sequence shown here is derived from an EMBL/GenBank/DDBJ whole genome shotgun (WGS) entry which is preliminary data.</text>
</comment>
<feature type="region of interest" description="Disordered" evidence="3">
    <location>
        <begin position="182"/>
        <end position="222"/>
    </location>
</feature>
<dbReference type="Gene3D" id="3.40.630.30">
    <property type="match status" value="1"/>
</dbReference>
<dbReference type="InterPro" id="IPR050832">
    <property type="entry name" value="Bact_Acetyltransf"/>
</dbReference>
<evidence type="ECO:0000256" key="2">
    <source>
        <dbReference type="ARBA" id="ARBA00023315"/>
    </source>
</evidence>
<dbReference type="EMBL" id="JACHFN010000020">
    <property type="protein sequence ID" value="MBB5236117.1"/>
    <property type="molecule type" value="Genomic_DNA"/>
</dbReference>
<dbReference type="PANTHER" id="PTHR43877:SF1">
    <property type="entry name" value="ACETYLTRANSFERASE"/>
    <property type="match status" value="1"/>
</dbReference>
<evidence type="ECO:0008006" key="6">
    <source>
        <dbReference type="Google" id="ProtNLM"/>
    </source>
</evidence>
<dbReference type="PANTHER" id="PTHR43877">
    <property type="entry name" value="AMINOALKYLPHOSPHONATE N-ACETYLTRANSFERASE-RELATED-RELATED"/>
    <property type="match status" value="1"/>
</dbReference>
<keyword evidence="2" id="KW-0012">Acyltransferase</keyword>
<dbReference type="SUPFAM" id="SSF55729">
    <property type="entry name" value="Acyl-CoA N-acyltransferases (Nat)"/>
    <property type="match status" value="1"/>
</dbReference>
<accession>A0A7W8GI96</accession>
<dbReference type="AlphaFoldDB" id="A0A7W8GI96"/>
<dbReference type="Proteomes" id="UP000525389">
    <property type="component" value="Unassembled WGS sequence"/>
</dbReference>
<evidence type="ECO:0000256" key="1">
    <source>
        <dbReference type="ARBA" id="ARBA00022679"/>
    </source>
</evidence>
<dbReference type="RefSeq" id="WP_246363468.1">
    <property type="nucleotide sequence ID" value="NZ_JACHFN010000020.1"/>
</dbReference>
<proteinExistence type="predicted"/>
<evidence type="ECO:0000313" key="5">
    <source>
        <dbReference type="Proteomes" id="UP000525389"/>
    </source>
</evidence>
<organism evidence="4 5">
    <name type="scientific">Deinococcus budaensis</name>
    <dbReference type="NCBI Taxonomy" id="1665626"/>
    <lineage>
        <taxon>Bacteria</taxon>
        <taxon>Thermotogati</taxon>
        <taxon>Deinococcota</taxon>
        <taxon>Deinococci</taxon>
        <taxon>Deinococcales</taxon>
        <taxon>Deinococcaceae</taxon>
        <taxon>Deinococcus</taxon>
    </lineage>
</organism>